<dbReference type="EMBL" id="MT144002">
    <property type="protein sequence ID" value="QJA46065.1"/>
    <property type="molecule type" value="Genomic_DNA"/>
</dbReference>
<name>A0A6H1ZFM4_9ZZZZ</name>
<evidence type="ECO:0000313" key="1">
    <source>
        <dbReference type="EMBL" id="QJA46065.1"/>
    </source>
</evidence>
<dbReference type="EMBL" id="MT144755">
    <property type="protein sequence ID" value="QJH98862.1"/>
    <property type="molecule type" value="Genomic_DNA"/>
</dbReference>
<proteinExistence type="predicted"/>
<dbReference type="AlphaFoldDB" id="A0A6H1ZFM4"/>
<gene>
    <name evidence="1" type="ORF">TM448A00312_0023</name>
    <name evidence="2" type="ORF">TM448B01411_0017</name>
</gene>
<sequence>MKKEQKEELDIWIEQFIAEVNITQITDDGGDSFNSSIGYLKMKLKNKINNIVAKQRNEDAVNSAKSTARAIKEATK</sequence>
<evidence type="ECO:0000313" key="2">
    <source>
        <dbReference type="EMBL" id="QJH98862.1"/>
    </source>
</evidence>
<protein>
    <submittedName>
        <fullName evidence="1">Uncharacterized protein</fullName>
    </submittedName>
</protein>
<reference evidence="1" key="1">
    <citation type="submission" date="2020-03" db="EMBL/GenBank/DDBJ databases">
        <title>The deep terrestrial virosphere.</title>
        <authorList>
            <person name="Holmfeldt K."/>
            <person name="Nilsson E."/>
            <person name="Simone D."/>
            <person name="Lopez-Fernandez M."/>
            <person name="Wu X."/>
            <person name="de Brujin I."/>
            <person name="Lundin D."/>
            <person name="Andersson A."/>
            <person name="Bertilsson S."/>
            <person name="Dopson M."/>
        </authorList>
    </citation>
    <scope>NUCLEOTIDE SEQUENCE</scope>
    <source>
        <strain evidence="1">TM448A00312</strain>
        <strain evidence="2">TM448B01411</strain>
    </source>
</reference>
<organism evidence="1">
    <name type="scientific">viral metagenome</name>
    <dbReference type="NCBI Taxonomy" id="1070528"/>
    <lineage>
        <taxon>unclassified sequences</taxon>
        <taxon>metagenomes</taxon>
        <taxon>organismal metagenomes</taxon>
    </lineage>
</organism>
<accession>A0A6H1ZFM4</accession>